<proteinExistence type="inferred from homology"/>
<dbReference type="InterPro" id="IPR013595">
    <property type="entry name" value="Pept_S33_TAP-like_C"/>
</dbReference>
<dbReference type="Proteomes" id="UP001500630">
    <property type="component" value="Unassembled WGS sequence"/>
</dbReference>
<evidence type="ECO:0000259" key="4">
    <source>
        <dbReference type="Pfam" id="PF00561"/>
    </source>
</evidence>
<keyword evidence="2" id="KW-0732">Signal</keyword>
<sequence length="476" mass="50841">MPHFVRTLGAVLAGAALMFSGTPGPGGAAIGWAPCAGDRTAECGSLRVPIDWARPDGATFGLAVARRKATDPRRRIGVLVANIGGGAGTGFVQAEAGAYFGKEILARFDVVGIDPRGTGGSRPVRCSADIVRKEPIPDPRDQADFDRLKAYAAELAADCRRRTGPVADHLDSLSVARDIDAVRAALGEPTLSYHGVSAGTLAGQHYAELFGRRVRAMSLDSVIDHSLSTGQLLLGQAANAEDAFGAFARWCARDRACVLHGRDAGRVWDGLMARADRGTLRDPALPGRVLSALDLATEAHLGGLMEPSYRWLAERMASLESGRPGPRGVVRGQPGPEVREIEHPAPATCQDWRLEIPDHRRFAAYAERMRRVAPHLRTQPDTQAFALACAVWPVEPGNPQHRLRIGDGTPPILLINARHDPAAGHGWAVSVRGQLGRGAALVTYEGGGHGVYQRTSCTRRVVDDYLLLLRVPVAPC</sequence>
<evidence type="ECO:0000313" key="6">
    <source>
        <dbReference type="EMBL" id="GAA3607455.1"/>
    </source>
</evidence>
<dbReference type="PANTHER" id="PTHR43248:SF29">
    <property type="entry name" value="TRIPEPTIDYL AMINOPEPTIDASE"/>
    <property type="match status" value="1"/>
</dbReference>
<protein>
    <submittedName>
        <fullName evidence="6">Alpha/beta hydrolase</fullName>
    </submittedName>
</protein>
<evidence type="ECO:0000256" key="1">
    <source>
        <dbReference type="ARBA" id="ARBA00010088"/>
    </source>
</evidence>
<keyword evidence="3 6" id="KW-0378">Hydrolase</keyword>
<dbReference type="Pfam" id="PF08386">
    <property type="entry name" value="Abhydrolase_4"/>
    <property type="match status" value="1"/>
</dbReference>
<accession>A0ABP6ZIM9</accession>
<dbReference type="PANTHER" id="PTHR43248">
    <property type="entry name" value="2-SUCCINYL-6-HYDROXY-2,4-CYCLOHEXADIENE-1-CARBOXYLATE SYNTHASE"/>
    <property type="match status" value="1"/>
</dbReference>
<dbReference type="Gene3D" id="3.40.50.1820">
    <property type="entry name" value="alpha/beta hydrolase"/>
    <property type="match status" value="1"/>
</dbReference>
<comment type="caution">
    <text evidence="6">The sequence shown here is derived from an EMBL/GenBank/DDBJ whole genome shotgun (WGS) entry which is preliminary data.</text>
</comment>
<evidence type="ECO:0000256" key="2">
    <source>
        <dbReference type="ARBA" id="ARBA00022729"/>
    </source>
</evidence>
<organism evidence="6 7">
    <name type="scientific">Nonomuraea rosea</name>
    <dbReference type="NCBI Taxonomy" id="638574"/>
    <lineage>
        <taxon>Bacteria</taxon>
        <taxon>Bacillati</taxon>
        <taxon>Actinomycetota</taxon>
        <taxon>Actinomycetes</taxon>
        <taxon>Streptosporangiales</taxon>
        <taxon>Streptosporangiaceae</taxon>
        <taxon>Nonomuraea</taxon>
    </lineage>
</organism>
<feature type="domain" description="Peptidase S33 tripeptidyl aminopeptidase-like C-terminal" evidence="5">
    <location>
        <begin position="387"/>
        <end position="473"/>
    </location>
</feature>
<keyword evidence="7" id="KW-1185">Reference proteome</keyword>
<name>A0ABP6ZIM9_9ACTN</name>
<dbReference type="EMBL" id="BAABDQ010000043">
    <property type="protein sequence ID" value="GAA3607455.1"/>
    <property type="molecule type" value="Genomic_DNA"/>
</dbReference>
<feature type="domain" description="AB hydrolase-1" evidence="4">
    <location>
        <begin position="85"/>
        <end position="269"/>
    </location>
</feature>
<dbReference type="InterPro" id="IPR051601">
    <property type="entry name" value="Serine_prot/Carboxylest_S33"/>
</dbReference>
<dbReference type="Pfam" id="PF00561">
    <property type="entry name" value="Abhydrolase_1"/>
    <property type="match status" value="1"/>
</dbReference>
<reference evidence="7" key="1">
    <citation type="journal article" date="2019" name="Int. J. Syst. Evol. Microbiol.">
        <title>The Global Catalogue of Microorganisms (GCM) 10K type strain sequencing project: providing services to taxonomists for standard genome sequencing and annotation.</title>
        <authorList>
            <consortium name="The Broad Institute Genomics Platform"/>
            <consortium name="The Broad Institute Genome Sequencing Center for Infectious Disease"/>
            <person name="Wu L."/>
            <person name="Ma J."/>
        </authorList>
    </citation>
    <scope>NUCLEOTIDE SEQUENCE [LARGE SCALE GENOMIC DNA]</scope>
    <source>
        <strain evidence="7">JCM 17326</strain>
    </source>
</reference>
<evidence type="ECO:0000313" key="7">
    <source>
        <dbReference type="Proteomes" id="UP001500630"/>
    </source>
</evidence>
<evidence type="ECO:0000259" key="5">
    <source>
        <dbReference type="Pfam" id="PF08386"/>
    </source>
</evidence>
<evidence type="ECO:0000256" key="3">
    <source>
        <dbReference type="ARBA" id="ARBA00022801"/>
    </source>
</evidence>
<gene>
    <name evidence="6" type="ORF">GCM10022419_110460</name>
</gene>
<dbReference type="InterPro" id="IPR029058">
    <property type="entry name" value="AB_hydrolase_fold"/>
</dbReference>
<dbReference type="InterPro" id="IPR000073">
    <property type="entry name" value="AB_hydrolase_1"/>
</dbReference>
<comment type="similarity">
    <text evidence="1">Belongs to the peptidase S33 family.</text>
</comment>
<dbReference type="SUPFAM" id="SSF53474">
    <property type="entry name" value="alpha/beta-Hydrolases"/>
    <property type="match status" value="1"/>
</dbReference>
<dbReference type="GO" id="GO:0016787">
    <property type="term" value="F:hydrolase activity"/>
    <property type="evidence" value="ECO:0007669"/>
    <property type="project" value="UniProtKB-KW"/>
</dbReference>
<dbReference type="RefSeq" id="WP_345574949.1">
    <property type="nucleotide sequence ID" value="NZ_BAABDQ010000043.1"/>
</dbReference>